<comment type="pathway">
    <text evidence="10">Lipid metabolism; phospholipid metabolism.</text>
</comment>
<dbReference type="InterPro" id="IPR003811">
    <property type="entry name" value="G3P_acylTferase_PlsY"/>
</dbReference>
<evidence type="ECO:0000256" key="8">
    <source>
        <dbReference type="ARBA" id="ARBA00023209"/>
    </source>
</evidence>
<evidence type="ECO:0000256" key="4">
    <source>
        <dbReference type="ARBA" id="ARBA00022692"/>
    </source>
</evidence>
<dbReference type="AlphaFoldDB" id="A0A653AIJ3"/>
<evidence type="ECO:0000256" key="9">
    <source>
        <dbReference type="ARBA" id="ARBA00023264"/>
    </source>
</evidence>
<evidence type="ECO:0000313" key="11">
    <source>
        <dbReference type="EMBL" id="VBB47890.1"/>
    </source>
</evidence>
<name>A0A653AIJ3_UNCDX</name>
<evidence type="ECO:0000256" key="7">
    <source>
        <dbReference type="ARBA" id="ARBA00023136"/>
    </source>
</evidence>
<evidence type="ECO:0000256" key="1">
    <source>
        <dbReference type="ARBA" id="ARBA00022475"/>
    </source>
</evidence>
<dbReference type="EMBL" id="UPXX01000032">
    <property type="protein sequence ID" value="VBB47890.1"/>
    <property type="molecule type" value="Genomic_DNA"/>
</dbReference>
<dbReference type="GO" id="GO:0008654">
    <property type="term" value="P:phospholipid biosynthetic process"/>
    <property type="evidence" value="ECO:0007669"/>
    <property type="project" value="UniProtKB-UniRule"/>
</dbReference>
<evidence type="ECO:0000256" key="2">
    <source>
        <dbReference type="ARBA" id="ARBA00022516"/>
    </source>
</evidence>
<dbReference type="PANTHER" id="PTHR30309:SF0">
    <property type="entry name" value="GLYCEROL-3-PHOSPHATE ACYLTRANSFERASE-RELATED"/>
    <property type="match status" value="1"/>
</dbReference>
<sequence length="205" mass="21624">MGDLWLLGIGAFLLGSIPFGRLVGYFAGHIDVRKAGSGNIGATNVARQLGIGWGLLTLVLDMLKGFLPVAAAQRLVSGDAAVYAGITVGLAALLGHQFSVFQRFAGGKGVATALGVFLALSPFACLTGLGIFVLLVLKWRYISLGSLAATASVPITLHLQHFHLSVVLGAVIGAALIFFRHRQNILRLIRGREPKWGQKISGELL</sequence>
<reference evidence="11" key="1">
    <citation type="submission" date="2018-07" db="EMBL/GenBank/DDBJ databases">
        <authorList>
            <consortium name="Genoscope - CEA"/>
            <person name="William W."/>
        </authorList>
    </citation>
    <scope>NUCLEOTIDE SEQUENCE</scope>
    <source>
        <strain evidence="11">IK1</strain>
    </source>
</reference>
<evidence type="ECO:0000256" key="3">
    <source>
        <dbReference type="ARBA" id="ARBA00022679"/>
    </source>
</evidence>
<keyword evidence="4 10" id="KW-0812">Transmembrane</keyword>
<feature type="transmembrane region" description="Helical" evidence="10">
    <location>
        <begin position="49"/>
        <end position="69"/>
    </location>
</feature>
<evidence type="ECO:0000256" key="5">
    <source>
        <dbReference type="ARBA" id="ARBA00022989"/>
    </source>
</evidence>
<evidence type="ECO:0000256" key="10">
    <source>
        <dbReference type="HAMAP-Rule" id="MF_01043"/>
    </source>
</evidence>
<dbReference type="SMART" id="SM01207">
    <property type="entry name" value="G3P_acyltransf"/>
    <property type="match status" value="1"/>
</dbReference>
<comment type="function">
    <text evidence="10">Catalyzes the transfer of an acyl group from acyl-phosphate (acyl-PO(4)) to glycerol-3-phosphate (G3P) to form lysophosphatidic acid (LPA). This enzyme utilizes acyl-phosphate as fatty acyl donor, but not acyl-CoA or acyl-ACP.</text>
</comment>
<comment type="similarity">
    <text evidence="10">Belongs to the PlsY family.</text>
</comment>
<dbReference type="GO" id="GO:0005886">
    <property type="term" value="C:plasma membrane"/>
    <property type="evidence" value="ECO:0007669"/>
    <property type="project" value="UniProtKB-SubCell"/>
</dbReference>
<dbReference type="NCBIfam" id="TIGR00023">
    <property type="entry name" value="glycerol-3-phosphate 1-O-acyltransferase PlsY"/>
    <property type="match status" value="1"/>
</dbReference>
<proteinExistence type="inferred from homology"/>
<keyword evidence="5 10" id="KW-1133">Transmembrane helix</keyword>
<comment type="catalytic activity">
    <reaction evidence="10">
        <text>an acyl phosphate + sn-glycerol 3-phosphate = a 1-acyl-sn-glycero-3-phosphate + phosphate</text>
        <dbReference type="Rhea" id="RHEA:34075"/>
        <dbReference type="ChEBI" id="CHEBI:43474"/>
        <dbReference type="ChEBI" id="CHEBI:57597"/>
        <dbReference type="ChEBI" id="CHEBI:57970"/>
        <dbReference type="ChEBI" id="CHEBI:59918"/>
        <dbReference type="EC" id="2.3.1.275"/>
    </reaction>
</comment>
<keyword evidence="9 10" id="KW-1208">Phospholipid metabolism</keyword>
<feature type="transmembrane region" description="Helical" evidence="10">
    <location>
        <begin position="113"/>
        <end position="137"/>
    </location>
</feature>
<organism evidence="11">
    <name type="scientific">Uncultured Desulfatiglans sp</name>
    <dbReference type="NCBI Taxonomy" id="1748965"/>
    <lineage>
        <taxon>Bacteria</taxon>
        <taxon>Pseudomonadati</taxon>
        <taxon>Thermodesulfobacteriota</taxon>
        <taxon>Desulfobacteria</taxon>
        <taxon>Desulfatiglandales</taxon>
        <taxon>Desulfatiglandaceae</taxon>
        <taxon>Desulfatiglans</taxon>
        <taxon>environmental samples</taxon>
    </lineage>
</organism>
<dbReference type="GO" id="GO:0043772">
    <property type="term" value="F:acyl-phosphate glycerol-3-phosphate acyltransferase activity"/>
    <property type="evidence" value="ECO:0007669"/>
    <property type="project" value="UniProtKB-UniRule"/>
</dbReference>
<feature type="transmembrane region" description="Helical" evidence="10">
    <location>
        <begin position="157"/>
        <end position="179"/>
    </location>
</feature>
<dbReference type="UniPathway" id="UPA00085"/>
<keyword evidence="6 10" id="KW-0443">Lipid metabolism</keyword>
<keyword evidence="11" id="KW-0012">Acyltransferase</keyword>
<protein>
    <recommendedName>
        <fullName evidence="10">Glycerol-3-phosphate acyltransferase</fullName>
    </recommendedName>
    <alternativeName>
        <fullName evidence="10">Acyl-PO4 G3P acyltransferase</fullName>
    </alternativeName>
    <alternativeName>
        <fullName evidence="10">Acyl-phosphate--glycerol-3-phosphate acyltransferase</fullName>
    </alternativeName>
    <alternativeName>
        <fullName evidence="10">G3P acyltransferase</fullName>
        <shortName evidence="10">GPAT</shortName>
        <ecNumber evidence="10">2.3.1.275</ecNumber>
    </alternativeName>
    <alternativeName>
        <fullName evidence="10">Lysophosphatidic acid synthase</fullName>
        <shortName evidence="10">LPA synthase</shortName>
    </alternativeName>
</protein>
<feature type="transmembrane region" description="Helical" evidence="10">
    <location>
        <begin position="6"/>
        <end position="28"/>
    </location>
</feature>
<feature type="transmembrane region" description="Helical" evidence="10">
    <location>
        <begin position="81"/>
        <end position="101"/>
    </location>
</feature>
<keyword evidence="3 10" id="KW-0808">Transferase</keyword>
<keyword evidence="1 10" id="KW-1003">Cell membrane</keyword>
<keyword evidence="2 10" id="KW-0444">Lipid biosynthesis</keyword>
<keyword evidence="7 10" id="KW-0472">Membrane</keyword>
<keyword evidence="8 10" id="KW-0594">Phospholipid biosynthesis</keyword>
<dbReference type="Pfam" id="PF02660">
    <property type="entry name" value="G3P_acyltransf"/>
    <property type="match status" value="1"/>
</dbReference>
<comment type="subcellular location">
    <subcellularLocation>
        <location evidence="10">Cell membrane</location>
        <topology evidence="10">Multi-pass membrane protein</topology>
    </subcellularLocation>
</comment>
<gene>
    <name evidence="10 11" type="primary">plsY</name>
    <name evidence="11" type="ORF">TRIP_B50685</name>
</gene>
<comment type="subunit">
    <text evidence="10">Probably interacts with PlsX.</text>
</comment>
<dbReference type="PANTHER" id="PTHR30309">
    <property type="entry name" value="INNER MEMBRANE PROTEIN YGIH"/>
    <property type="match status" value="1"/>
</dbReference>
<dbReference type="EC" id="2.3.1.275" evidence="10"/>
<evidence type="ECO:0000256" key="6">
    <source>
        <dbReference type="ARBA" id="ARBA00023098"/>
    </source>
</evidence>
<accession>A0A653AIJ3</accession>
<dbReference type="HAMAP" id="MF_01043">
    <property type="entry name" value="PlsY"/>
    <property type="match status" value="1"/>
</dbReference>